<protein>
    <submittedName>
        <fullName evidence="1">Uncharacterized protein</fullName>
    </submittedName>
</protein>
<sequence length="187" mass="21218">MPAEGRFRANGWRGREVEIPRLEGQRGPALLEFKGGLTTSFKVSALYRSATRKIYGDELLYSYGPRARRVLLPARYNRVEIRRVKPSRTSGTGFSRWHLRTLEVADLPKLADTLVGKHETLVYFDGSARVSFAWLGDTEYGELHFTPEGGGEARELTRRGQIRGTVVIPGEGFLAVRHSDQWTLERR</sequence>
<reference evidence="1 2" key="1">
    <citation type="submission" date="2019-05" db="EMBL/GenBank/DDBJ databases">
        <title>Streptomyces sp. NEAU-C151, a novel actinomycete isolated from soil.</title>
        <authorList>
            <person name="Han L."/>
            <person name="Jiang H."/>
        </authorList>
    </citation>
    <scope>NUCLEOTIDE SEQUENCE [LARGE SCALE GENOMIC DNA]</scope>
    <source>
        <strain evidence="1 2">NEAU-C151</strain>
    </source>
</reference>
<name>A0A5R9FT91_9ACTN</name>
<keyword evidence="2" id="KW-1185">Reference proteome</keyword>
<comment type="caution">
    <text evidence="1">The sequence shown here is derived from an EMBL/GenBank/DDBJ whole genome shotgun (WGS) entry which is preliminary data.</text>
</comment>
<accession>A0A5R9FT91</accession>
<dbReference type="RefSeq" id="WP_138043700.1">
    <property type="nucleotide sequence ID" value="NZ_VBZC01000004.1"/>
</dbReference>
<evidence type="ECO:0000313" key="2">
    <source>
        <dbReference type="Proteomes" id="UP000305906"/>
    </source>
</evidence>
<organism evidence="1 2">
    <name type="scientific">Streptomyces montanus</name>
    <dbReference type="NCBI Taxonomy" id="2580423"/>
    <lineage>
        <taxon>Bacteria</taxon>
        <taxon>Bacillati</taxon>
        <taxon>Actinomycetota</taxon>
        <taxon>Actinomycetes</taxon>
        <taxon>Kitasatosporales</taxon>
        <taxon>Streptomycetaceae</taxon>
        <taxon>Streptomyces</taxon>
    </lineage>
</organism>
<evidence type="ECO:0000313" key="1">
    <source>
        <dbReference type="EMBL" id="TLS47247.1"/>
    </source>
</evidence>
<dbReference type="AlphaFoldDB" id="A0A5R9FT91"/>
<dbReference type="Proteomes" id="UP000305906">
    <property type="component" value="Unassembled WGS sequence"/>
</dbReference>
<proteinExistence type="predicted"/>
<dbReference type="EMBL" id="VBZC01000004">
    <property type="protein sequence ID" value="TLS47247.1"/>
    <property type="molecule type" value="Genomic_DNA"/>
</dbReference>
<gene>
    <name evidence="1" type="ORF">FE633_04170</name>
</gene>